<reference evidence="4 5" key="1">
    <citation type="submission" date="2024-09" db="EMBL/GenBank/DDBJ databases">
        <title>Itraconazole resistance in Madurella fahalii resulting from another homologue of gene encoding cytochrome P450 14-alpha sterol demethylase (CYP51).</title>
        <authorList>
            <person name="Yoshioka I."/>
            <person name="Fahal A.H."/>
            <person name="Kaneko S."/>
            <person name="Yaguchi T."/>
        </authorList>
    </citation>
    <scope>NUCLEOTIDE SEQUENCE [LARGE SCALE GENOMIC DNA]</scope>
    <source>
        <strain evidence="4 5">IFM 68171</strain>
    </source>
</reference>
<evidence type="ECO:0000313" key="5">
    <source>
        <dbReference type="Proteomes" id="UP001628179"/>
    </source>
</evidence>
<sequence length="852" mass="95974">MLGDIYADNGKLQDAIQVYECVILEYDRMGHVKLDEPLRPVRAQYSLGSIYARVGRERDAEALFHKILARCDLRKKTEDMKKAEKSEINKTGGGDGAKPKASPSTEKNWNPPEDIEAFKGLWSSRNGQAFKRKNERDNQAAIVYQRALKRFDTMFRKDHVLCSITALHLGINYMLRSKYSEAEPHLMRALTGFYERLIPLLRRGETALQHRSMDEHTIVVLTRYYLGQLFIQQQKLNEAEHQLDHVRAFAAPGPDQWESDRDVLQLSVTCALGQISLTDRKADYAKAQEYFASVLKRCGSEPEGDLIRLAFQANLGLAKAYHGRKKTAKASSLCRKTLEKIILAKGSNPHDLDECKTRLFLGTVYQDQNQIHQLSAAKEEIEKAFRGLRFLEGERSLEYLQAARKLGIIYGLVGKNAEAEGILVDALESLNVAVGAYHPYTLRTSWQLGRLYLAQRQLDGAMKACERAYQGFEKRASGAERRQMAETAQTLGTVYLEKGMLGKAKEMYLKAFETFKAAASKTTGKTTATTKSTEQGVTDKATLLAAMDLAKVCALLWDPKNRAEAMRKYQLAENGFRSTSQTESFHLLDAQLSLGSIYRKDRQFSNARANIQSALDGFNRLHQSSGQTTEKNEAKAKCAAAKYFEAKLRLGQLKLDEYKGEKGGGSETYNQNCGFVDSGDEESAENLVAEARAGLMALLGENDMLTLEASTILGELYLDMGEDAGEEDLCEKGETILRDVLECYDAEVKVSPGHPKKIWIMNRLIECFDKSDSDRQDEVDQMKDRKWRELVKGYGEDIAAMVMDVTDLKHTKRYRFDDDGGSEDLDGDDSEDQDDDISDDQEDWDDDYDLDT</sequence>
<evidence type="ECO:0000256" key="1">
    <source>
        <dbReference type="ARBA" id="ARBA00022737"/>
    </source>
</evidence>
<keyword evidence="1" id="KW-0677">Repeat</keyword>
<protein>
    <submittedName>
        <fullName evidence="4">Uncharacterized protein</fullName>
    </submittedName>
</protein>
<dbReference type="InterPro" id="IPR019734">
    <property type="entry name" value="TPR_rpt"/>
</dbReference>
<name>A0ABQ0GA19_9PEZI</name>
<dbReference type="Gene3D" id="1.25.40.10">
    <property type="entry name" value="Tetratricopeptide repeat domain"/>
    <property type="match status" value="3"/>
</dbReference>
<feature type="compositionally biased region" description="Acidic residues" evidence="3">
    <location>
        <begin position="819"/>
        <end position="852"/>
    </location>
</feature>
<comment type="caution">
    <text evidence="4">The sequence shown here is derived from an EMBL/GenBank/DDBJ whole genome shotgun (WGS) entry which is preliminary data.</text>
</comment>
<evidence type="ECO:0000313" key="4">
    <source>
        <dbReference type="EMBL" id="GAB1314545.1"/>
    </source>
</evidence>
<keyword evidence="2" id="KW-0802">TPR repeat</keyword>
<evidence type="ECO:0000256" key="2">
    <source>
        <dbReference type="ARBA" id="ARBA00022803"/>
    </source>
</evidence>
<feature type="region of interest" description="Disordered" evidence="3">
    <location>
        <begin position="814"/>
        <end position="852"/>
    </location>
</feature>
<dbReference type="SMART" id="SM00028">
    <property type="entry name" value="TPR"/>
    <property type="match status" value="6"/>
</dbReference>
<proteinExistence type="predicted"/>
<dbReference type="Proteomes" id="UP001628179">
    <property type="component" value="Unassembled WGS sequence"/>
</dbReference>
<gene>
    <name evidence="4" type="ORF">MFIFM68171_04755</name>
</gene>
<feature type="region of interest" description="Disordered" evidence="3">
    <location>
        <begin position="82"/>
        <end position="112"/>
    </location>
</feature>
<dbReference type="EMBL" id="BAAFSV010000002">
    <property type="protein sequence ID" value="GAB1314545.1"/>
    <property type="molecule type" value="Genomic_DNA"/>
</dbReference>
<organism evidence="4 5">
    <name type="scientific">Madurella fahalii</name>
    <dbReference type="NCBI Taxonomy" id="1157608"/>
    <lineage>
        <taxon>Eukaryota</taxon>
        <taxon>Fungi</taxon>
        <taxon>Dikarya</taxon>
        <taxon>Ascomycota</taxon>
        <taxon>Pezizomycotina</taxon>
        <taxon>Sordariomycetes</taxon>
        <taxon>Sordariomycetidae</taxon>
        <taxon>Sordariales</taxon>
        <taxon>Sordariales incertae sedis</taxon>
        <taxon>Madurella</taxon>
    </lineage>
</organism>
<dbReference type="PANTHER" id="PTHR45641:SF19">
    <property type="entry name" value="NEPHROCYSTIN-3"/>
    <property type="match status" value="1"/>
</dbReference>
<dbReference type="GeneID" id="98175498"/>
<evidence type="ECO:0000256" key="3">
    <source>
        <dbReference type="SAM" id="MobiDB-lite"/>
    </source>
</evidence>
<dbReference type="PANTHER" id="PTHR45641">
    <property type="entry name" value="TETRATRICOPEPTIDE REPEAT PROTEIN (AFU_ORTHOLOGUE AFUA_6G03870)"/>
    <property type="match status" value="1"/>
</dbReference>
<dbReference type="Pfam" id="PF13424">
    <property type="entry name" value="TPR_12"/>
    <property type="match status" value="1"/>
</dbReference>
<dbReference type="InterPro" id="IPR011990">
    <property type="entry name" value="TPR-like_helical_dom_sf"/>
</dbReference>
<accession>A0ABQ0GA19</accession>
<dbReference type="SUPFAM" id="SSF48452">
    <property type="entry name" value="TPR-like"/>
    <property type="match status" value="4"/>
</dbReference>
<dbReference type="RefSeq" id="XP_070916276.1">
    <property type="nucleotide sequence ID" value="XM_071060175.1"/>
</dbReference>
<keyword evidence="5" id="KW-1185">Reference proteome</keyword>